<dbReference type="SUPFAM" id="SSF52540">
    <property type="entry name" value="P-loop containing nucleoside triphosphate hydrolases"/>
    <property type="match status" value="2"/>
</dbReference>
<sequence>MNPIEIDKRTSVFSRVSMNVTKYFDKDEVLWTHQKGAIEVIVKKTLQQSEEEKKPLVIVLPTGSGKSTVAVLAPYYLKSHRVLVVVPSIMILQQMKKSFGTDSDSTESVLSKRGAFGEMNENSRQEYLPNSYCLETRKDVKHPNILKYDITIVNIQKFDKESIAQIDESCFDLVIVDEAHHLPSATWQMVSDHFHSATKIYLTATPERQDGKKIYDNFEEPSYCYTFQQAIEDQVIRDVKFEFVETTKCLEKKLSTKLLQEHDLLVKNGIELKSKALIFTKLSIKNDLSEASDTFNKEWEKLGATHSESKKLNHRTQKSNLRSFENNSKPFVMFLKAQLLEGYDHSPITIVWFKKENITSFGKFLQIIGRSIRKNSILDKLITNATIFLPESGNFPHYVKKFEEFKSYDFTSIKSDISDNQICDIEIEKM</sequence>
<dbReference type="PANTHER" id="PTHR47396">
    <property type="entry name" value="TYPE I RESTRICTION ENZYME ECOKI R PROTEIN"/>
    <property type="match status" value="1"/>
</dbReference>
<protein>
    <submittedName>
        <fullName evidence="2">Type i restriction enzyme ecoki r protein</fullName>
    </submittedName>
</protein>
<dbReference type="EMBL" id="JAOAOG010000086">
    <property type="protein sequence ID" value="KAJ6250062.1"/>
    <property type="molecule type" value="Genomic_DNA"/>
</dbReference>
<evidence type="ECO:0000313" key="2">
    <source>
        <dbReference type="EMBL" id="KAJ6250062.1"/>
    </source>
</evidence>
<feature type="domain" description="Helicase ATP-binding" evidence="1">
    <location>
        <begin position="47"/>
        <end position="224"/>
    </location>
</feature>
<dbReference type="InterPro" id="IPR014001">
    <property type="entry name" value="Helicase_ATP-bd"/>
</dbReference>
<proteinExistence type="predicted"/>
<dbReference type="PROSITE" id="PS51192">
    <property type="entry name" value="HELICASE_ATP_BIND_1"/>
    <property type="match status" value="1"/>
</dbReference>
<dbReference type="Proteomes" id="UP001150062">
    <property type="component" value="Unassembled WGS sequence"/>
</dbReference>
<reference evidence="2" key="1">
    <citation type="submission" date="2022-08" db="EMBL/GenBank/DDBJ databases">
        <title>Novel sulfate-reducing endosymbionts in the free-living metamonad Anaeramoeba.</title>
        <authorList>
            <person name="Jerlstrom-Hultqvist J."/>
            <person name="Cepicka I."/>
            <person name="Gallot-Lavallee L."/>
            <person name="Salas-Leiva D."/>
            <person name="Curtis B.A."/>
            <person name="Zahonova K."/>
            <person name="Pipaliya S."/>
            <person name="Dacks J."/>
            <person name="Roger A.J."/>
        </authorList>
    </citation>
    <scope>NUCLEOTIDE SEQUENCE</scope>
    <source>
        <strain evidence="2">Schooner1</strain>
    </source>
</reference>
<gene>
    <name evidence="2" type="ORF">M0813_16408</name>
</gene>
<dbReference type="InterPro" id="IPR050742">
    <property type="entry name" value="Helicase_Restrict-Modif_Enz"/>
</dbReference>
<dbReference type="PANTHER" id="PTHR47396:SF1">
    <property type="entry name" value="ATP-DEPENDENT HELICASE IRC3-RELATED"/>
    <property type="match status" value="1"/>
</dbReference>
<keyword evidence="3" id="KW-1185">Reference proteome</keyword>
<dbReference type="InterPro" id="IPR027417">
    <property type="entry name" value="P-loop_NTPase"/>
</dbReference>
<name>A0ABQ8Z002_9EUKA</name>
<comment type="caution">
    <text evidence="2">The sequence shown here is derived from an EMBL/GenBank/DDBJ whole genome shotgun (WGS) entry which is preliminary data.</text>
</comment>
<dbReference type="SMART" id="SM00487">
    <property type="entry name" value="DEXDc"/>
    <property type="match status" value="1"/>
</dbReference>
<dbReference type="Pfam" id="PF04851">
    <property type="entry name" value="ResIII"/>
    <property type="match status" value="1"/>
</dbReference>
<dbReference type="Gene3D" id="3.40.50.300">
    <property type="entry name" value="P-loop containing nucleotide triphosphate hydrolases"/>
    <property type="match status" value="1"/>
</dbReference>
<accession>A0ABQ8Z002</accession>
<evidence type="ECO:0000259" key="1">
    <source>
        <dbReference type="PROSITE" id="PS51192"/>
    </source>
</evidence>
<dbReference type="InterPro" id="IPR006935">
    <property type="entry name" value="Helicase/UvrB_N"/>
</dbReference>
<evidence type="ECO:0000313" key="3">
    <source>
        <dbReference type="Proteomes" id="UP001150062"/>
    </source>
</evidence>
<organism evidence="2 3">
    <name type="scientific">Anaeramoeba flamelloides</name>
    <dbReference type="NCBI Taxonomy" id="1746091"/>
    <lineage>
        <taxon>Eukaryota</taxon>
        <taxon>Metamonada</taxon>
        <taxon>Anaeramoebidae</taxon>
        <taxon>Anaeramoeba</taxon>
    </lineage>
</organism>